<dbReference type="Proteomes" id="UP000762676">
    <property type="component" value="Unassembled WGS sequence"/>
</dbReference>
<dbReference type="PANTHER" id="PTHR23507:SF1">
    <property type="entry name" value="FI18259P1-RELATED"/>
    <property type="match status" value="1"/>
</dbReference>
<comment type="caution">
    <text evidence="6">The sequence shown here is derived from an EMBL/GenBank/DDBJ whole genome shotgun (WGS) entry which is preliminary data.</text>
</comment>
<feature type="transmembrane region" description="Helical" evidence="5">
    <location>
        <begin position="347"/>
        <end position="370"/>
    </location>
</feature>
<feature type="transmembrane region" description="Helical" evidence="5">
    <location>
        <begin position="93"/>
        <end position="117"/>
    </location>
</feature>
<protein>
    <submittedName>
        <fullName evidence="6">Solute carrier family 46, member 1</fullName>
    </submittedName>
</protein>
<feature type="transmembrane region" description="Helical" evidence="5">
    <location>
        <begin position="256"/>
        <end position="275"/>
    </location>
</feature>
<name>A0AAV4F0F9_9GAST</name>
<proteinExistence type="predicted"/>
<organism evidence="6 7">
    <name type="scientific">Elysia marginata</name>
    <dbReference type="NCBI Taxonomy" id="1093978"/>
    <lineage>
        <taxon>Eukaryota</taxon>
        <taxon>Metazoa</taxon>
        <taxon>Spiralia</taxon>
        <taxon>Lophotrochozoa</taxon>
        <taxon>Mollusca</taxon>
        <taxon>Gastropoda</taxon>
        <taxon>Heterobranchia</taxon>
        <taxon>Euthyneura</taxon>
        <taxon>Panpulmonata</taxon>
        <taxon>Sacoglossa</taxon>
        <taxon>Placobranchoidea</taxon>
        <taxon>Plakobranchidae</taxon>
        <taxon>Elysia</taxon>
    </lineage>
</organism>
<evidence type="ECO:0000256" key="3">
    <source>
        <dbReference type="ARBA" id="ARBA00022989"/>
    </source>
</evidence>
<dbReference type="InterPro" id="IPR036259">
    <property type="entry name" value="MFS_trans_sf"/>
</dbReference>
<dbReference type="GO" id="GO:0016020">
    <property type="term" value="C:membrane"/>
    <property type="evidence" value="ECO:0007669"/>
    <property type="project" value="UniProtKB-SubCell"/>
</dbReference>
<evidence type="ECO:0000256" key="2">
    <source>
        <dbReference type="ARBA" id="ARBA00022692"/>
    </source>
</evidence>
<gene>
    <name evidence="6" type="ORF">ElyMa_001971500</name>
</gene>
<evidence type="ECO:0000313" key="6">
    <source>
        <dbReference type="EMBL" id="GFR66484.1"/>
    </source>
</evidence>
<evidence type="ECO:0000313" key="7">
    <source>
        <dbReference type="Proteomes" id="UP000762676"/>
    </source>
</evidence>
<accession>A0AAV4F0F9</accession>
<dbReference type="GO" id="GO:0022857">
    <property type="term" value="F:transmembrane transporter activity"/>
    <property type="evidence" value="ECO:0007669"/>
    <property type="project" value="TreeGrafter"/>
</dbReference>
<evidence type="ECO:0000256" key="1">
    <source>
        <dbReference type="ARBA" id="ARBA00004141"/>
    </source>
</evidence>
<dbReference type="SUPFAM" id="SSF103473">
    <property type="entry name" value="MFS general substrate transporter"/>
    <property type="match status" value="1"/>
</dbReference>
<feature type="transmembrane region" description="Helical" evidence="5">
    <location>
        <begin position="32"/>
        <end position="56"/>
    </location>
</feature>
<keyword evidence="2 5" id="KW-0812">Transmembrane</keyword>
<evidence type="ECO:0000256" key="4">
    <source>
        <dbReference type="ARBA" id="ARBA00023136"/>
    </source>
</evidence>
<sequence length="392" mass="43152">MPSVNHQISGTLLKQIVYIIVVTRKLPIPYLYLAHAIEALGGSFAAMLAAIFSVTSDLTQSGIGRSRWIAFMEAVQTLSATGGQIYTAQWMRFSYLSPLICALGSCCVTFLLATFLLPETQRDVSGSDSSQSENESYEARVVSCRQWVLQVGRQCWKTIRTSVSIYTKNDTGSEISTTQPNNLFKRRLCMAIFVCTVAVNFSRPGVEALFQIKYPLCWAATKVYTFTGLRIFFSWVAILCALFLVQRVFNMADRHVAIIGVISSLLSNAALSLAVNDAMVYEAAVIGFMTRSIIPMLRSTLSSLVAYSNQGAMYSSLSCVESLGAGVFSTAANRIYYSTLSSWAGEIFMIFACIMGIALTLIVILNIIFVRDARRNDNNLRQAGNIQENTPS</sequence>
<keyword evidence="3 5" id="KW-1133">Transmembrane helix</keyword>
<reference evidence="6 7" key="1">
    <citation type="journal article" date="2021" name="Elife">
        <title>Chloroplast acquisition without the gene transfer in kleptoplastic sea slugs, Plakobranchus ocellatus.</title>
        <authorList>
            <person name="Maeda T."/>
            <person name="Takahashi S."/>
            <person name="Yoshida T."/>
            <person name="Shimamura S."/>
            <person name="Takaki Y."/>
            <person name="Nagai Y."/>
            <person name="Toyoda A."/>
            <person name="Suzuki Y."/>
            <person name="Arimoto A."/>
            <person name="Ishii H."/>
            <person name="Satoh N."/>
            <person name="Nishiyama T."/>
            <person name="Hasebe M."/>
            <person name="Maruyama T."/>
            <person name="Minagawa J."/>
            <person name="Obokata J."/>
            <person name="Shigenobu S."/>
        </authorList>
    </citation>
    <scope>NUCLEOTIDE SEQUENCE [LARGE SCALE GENOMIC DNA]</scope>
</reference>
<comment type="subcellular location">
    <subcellularLocation>
        <location evidence="1">Membrane</location>
        <topology evidence="1">Multi-pass membrane protein</topology>
    </subcellularLocation>
</comment>
<dbReference type="PANTHER" id="PTHR23507">
    <property type="entry name" value="ZGC:174356"/>
    <property type="match status" value="1"/>
</dbReference>
<evidence type="ECO:0000256" key="5">
    <source>
        <dbReference type="SAM" id="Phobius"/>
    </source>
</evidence>
<keyword evidence="7" id="KW-1185">Reference proteome</keyword>
<dbReference type="EMBL" id="BMAT01004022">
    <property type="protein sequence ID" value="GFR66484.1"/>
    <property type="molecule type" value="Genomic_DNA"/>
</dbReference>
<dbReference type="Gene3D" id="1.20.1250.20">
    <property type="entry name" value="MFS general substrate transporter like domains"/>
    <property type="match status" value="1"/>
</dbReference>
<dbReference type="AlphaFoldDB" id="A0AAV4F0F9"/>
<keyword evidence="4 5" id="KW-0472">Membrane</keyword>
<feature type="transmembrane region" description="Helical" evidence="5">
    <location>
        <begin position="226"/>
        <end position="244"/>
    </location>
</feature>